<feature type="domain" description="ABC-2 type transporter transmembrane" evidence="6">
    <location>
        <begin position="13"/>
        <end position="381"/>
    </location>
</feature>
<dbReference type="InterPro" id="IPR013525">
    <property type="entry name" value="ABC2_TM"/>
</dbReference>
<feature type="transmembrane region" description="Helical" evidence="5">
    <location>
        <begin position="210"/>
        <end position="232"/>
    </location>
</feature>
<feature type="transmembrane region" description="Helical" evidence="5">
    <location>
        <begin position="279"/>
        <end position="302"/>
    </location>
</feature>
<proteinExistence type="predicted"/>
<sequence length="397" mass="43638">MFGKFIKSKGVFYAFLILLTYSFLVFTIYFTGYKPLPSHVTDLPITLVNQDKNSSQLNSQLKQSLSSFKTVHETDNLGEAVSDLKSRKTYLVIDIPENFNKNVKNNENAKLNFYVNEANQSSVVSGMKNVATKIGNAVNNKVQLEKGKAVLTQTMMQQIKSAPAIVQAQQAPVAQTKVNDLYGKIGNSVSTDIHRVNKVETGFNNSMAPFFISLAAYLGAMIGTVILYGTYAKFAKKVGRFKSFAMLEGVFVGLAVIGGAIVATILICMTKNGASNWLSIWLAHALEIMGTYNLNLIFLLLLGQAGTTLNIFLTMFQVIAGAGMIPVQIMGSFFKAIHGLAPMYYSIMANFDLLYANGASNNLIWSALLLIVGYIIVNLIIVTFRKKQPMLNFEDFA</sequence>
<dbReference type="Proteomes" id="UP000544052">
    <property type="component" value="Unassembled WGS sequence"/>
</dbReference>
<accession>A0A7W3TY90</accession>
<gene>
    <name evidence="8" type="ORF">H5R63_01675</name>
    <name evidence="7" type="ORF">H5R64_01795</name>
</gene>
<keyword evidence="4 5" id="KW-0472">Membrane</keyword>
<comment type="caution">
    <text evidence="8">The sequence shown here is derived from an EMBL/GenBank/DDBJ whole genome shotgun (WGS) entry which is preliminary data.</text>
</comment>
<feature type="transmembrane region" description="Helical" evidence="5">
    <location>
        <begin position="363"/>
        <end position="384"/>
    </location>
</feature>
<evidence type="ECO:0000259" key="6">
    <source>
        <dbReference type="Pfam" id="PF12698"/>
    </source>
</evidence>
<evidence type="ECO:0000313" key="7">
    <source>
        <dbReference type="EMBL" id="MBB1062540.1"/>
    </source>
</evidence>
<feature type="transmembrane region" description="Helical" evidence="5">
    <location>
        <begin position="244"/>
        <end position="267"/>
    </location>
</feature>
<dbReference type="Proteomes" id="UP000518255">
    <property type="component" value="Unassembled WGS sequence"/>
</dbReference>
<evidence type="ECO:0000256" key="1">
    <source>
        <dbReference type="ARBA" id="ARBA00004141"/>
    </source>
</evidence>
<dbReference type="InterPro" id="IPR051328">
    <property type="entry name" value="T7SS_ABC-Transporter"/>
</dbReference>
<feature type="transmembrane region" description="Helical" evidence="5">
    <location>
        <begin position="12"/>
        <end position="32"/>
    </location>
</feature>
<dbReference type="EMBL" id="JACIUY010000044">
    <property type="protein sequence ID" value="MBB1085508.1"/>
    <property type="molecule type" value="Genomic_DNA"/>
</dbReference>
<keyword evidence="2 5" id="KW-0812">Transmembrane</keyword>
<keyword evidence="10" id="KW-1185">Reference proteome</keyword>
<dbReference type="PANTHER" id="PTHR43077">
    <property type="entry name" value="TRANSPORT PERMEASE YVFS-RELATED"/>
    <property type="match status" value="1"/>
</dbReference>
<reference evidence="9 10" key="1">
    <citation type="submission" date="2020-07" db="EMBL/GenBank/DDBJ databases">
        <title>Description of Limosilactobacillus balticus sp. nov., Limosilactobacillus agrestis sp. nov., Limosilactobacillus albertensis sp. nov., Limosilactobacillus rudii sp. nov., Limosilactobacillus fastidiosus sp. nov., five novel Limosilactobacillus species isolated from the vertebrate gastrointestinal tract, and proposal of 6 subspecies of Limosilactobacillus reuteri adapted to the gastrointestinal tract of specific vertebrate hosts.</title>
        <authorList>
            <person name="Li F."/>
            <person name="Cheng C."/>
            <person name="Zheng J."/>
            <person name="Quevedo R.M."/>
            <person name="Li J."/>
            <person name="Roos S."/>
            <person name="Gaenzle M.G."/>
            <person name="Walter J."/>
        </authorList>
    </citation>
    <scope>NUCLEOTIDE SEQUENCE [LARGE SCALE GENOMIC DNA]</scope>
    <source>
        <strain evidence="8 9">WF-MA3-C</strain>
        <strain evidence="7 10">WF-MO7-1</strain>
    </source>
</reference>
<comment type="subcellular location">
    <subcellularLocation>
        <location evidence="1">Membrane</location>
        <topology evidence="1">Multi-pass membrane protein</topology>
    </subcellularLocation>
</comment>
<dbReference type="Pfam" id="PF12698">
    <property type="entry name" value="ABC2_membrane_3"/>
    <property type="match status" value="1"/>
</dbReference>
<dbReference type="GO" id="GO:0016020">
    <property type="term" value="C:membrane"/>
    <property type="evidence" value="ECO:0007669"/>
    <property type="project" value="UniProtKB-SubCell"/>
</dbReference>
<organism evidence="8 9">
    <name type="scientific">Limosilactobacillus fastidiosus</name>
    <dbReference type="NCBI Taxonomy" id="2759855"/>
    <lineage>
        <taxon>Bacteria</taxon>
        <taxon>Bacillati</taxon>
        <taxon>Bacillota</taxon>
        <taxon>Bacilli</taxon>
        <taxon>Lactobacillales</taxon>
        <taxon>Lactobacillaceae</taxon>
        <taxon>Limosilactobacillus</taxon>
    </lineage>
</organism>
<dbReference type="GO" id="GO:0140359">
    <property type="term" value="F:ABC-type transporter activity"/>
    <property type="evidence" value="ECO:0007669"/>
    <property type="project" value="InterPro"/>
</dbReference>
<dbReference type="PANTHER" id="PTHR43077:SF5">
    <property type="entry name" value="PHAGE INFECTION PROTEIN"/>
    <property type="match status" value="1"/>
</dbReference>
<dbReference type="EMBL" id="JACIUZ010000019">
    <property type="protein sequence ID" value="MBB1062540.1"/>
    <property type="molecule type" value="Genomic_DNA"/>
</dbReference>
<evidence type="ECO:0000313" key="8">
    <source>
        <dbReference type="EMBL" id="MBB1085508.1"/>
    </source>
</evidence>
<protein>
    <submittedName>
        <fullName evidence="8">ABC transporter permease</fullName>
    </submittedName>
</protein>
<evidence type="ECO:0000256" key="5">
    <source>
        <dbReference type="SAM" id="Phobius"/>
    </source>
</evidence>
<dbReference type="RefSeq" id="WP_182580417.1">
    <property type="nucleotide sequence ID" value="NZ_JACIUY010000044.1"/>
</dbReference>
<keyword evidence="3 5" id="KW-1133">Transmembrane helix</keyword>
<evidence type="ECO:0000256" key="3">
    <source>
        <dbReference type="ARBA" id="ARBA00022989"/>
    </source>
</evidence>
<evidence type="ECO:0000256" key="4">
    <source>
        <dbReference type="ARBA" id="ARBA00023136"/>
    </source>
</evidence>
<evidence type="ECO:0000256" key="2">
    <source>
        <dbReference type="ARBA" id="ARBA00022692"/>
    </source>
</evidence>
<evidence type="ECO:0000313" key="9">
    <source>
        <dbReference type="Proteomes" id="UP000518255"/>
    </source>
</evidence>
<evidence type="ECO:0000313" key="10">
    <source>
        <dbReference type="Proteomes" id="UP000544052"/>
    </source>
</evidence>
<dbReference type="AlphaFoldDB" id="A0A7W3TY90"/>
<dbReference type="Gene3D" id="3.40.1710.10">
    <property type="entry name" value="abc type-2 transporter like domain"/>
    <property type="match status" value="1"/>
</dbReference>
<name>A0A7W3TY90_9LACO</name>
<feature type="transmembrane region" description="Helical" evidence="5">
    <location>
        <begin position="309"/>
        <end position="334"/>
    </location>
</feature>